<dbReference type="SFLD" id="SFLDG00002">
    <property type="entry name" value="C1.7:_P-type_atpase_like"/>
    <property type="match status" value="1"/>
</dbReference>
<dbReference type="SUPFAM" id="SSF56784">
    <property type="entry name" value="HAD-like"/>
    <property type="match status" value="1"/>
</dbReference>
<evidence type="ECO:0000256" key="8">
    <source>
        <dbReference type="SAM" id="Phobius"/>
    </source>
</evidence>
<feature type="transmembrane region" description="Helical" evidence="8">
    <location>
        <begin position="735"/>
        <end position="756"/>
    </location>
</feature>
<dbReference type="RefSeq" id="WP_189687853.1">
    <property type="nucleotide sequence ID" value="NZ_BMYK01000008.1"/>
</dbReference>
<dbReference type="InterPro" id="IPR023299">
    <property type="entry name" value="ATPase_P-typ_cyto_dom_N"/>
</dbReference>
<feature type="transmembrane region" description="Helical" evidence="8">
    <location>
        <begin position="659"/>
        <end position="679"/>
    </location>
</feature>
<dbReference type="SMART" id="SM00831">
    <property type="entry name" value="Cation_ATPase_N"/>
    <property type="match status" value="1"/>
</dbReference>
<evidence type="ECO:0000256" key="1">
    <source>
        <dbReference type="ARBA" id="ARBA00004141"/>
    </source>
</evidence>
<dbReference type="Pfam" id="PF00122">
    <property type="entry name" value="E1-E2_ATPase"/>
    <property type="match status" value="1"/>
</dbReference>
<comment type="subcellular location">
    <subcellularLocation>
        <location evidence="1">Membrane</location>
        <topology evidence="1">Multi-pass membrane protein</topology>
    </subcellularLocation>
</comment>
<gene>
    <name evidence="10" type="ORF">GCM10007320_31100</name>
</gene>
<evidence type="ECO:0000256" key="7">
    <source>
        <dbReference type="ARBA" id="ARBA00023136"/>
    </source>
</evidence>
<dbReference type="InterPro" id="IPR004014">
    <property type="entry name" value="ATPase_P-typ_cation-transptr_N"/>
</dbReference>
<dbReference type="InterPro" id="IPR023298">
    <property type="entry name" value="ATPase_P-typ_TM_dom_sf"/>
</dbReference>
<accession>A0ABQ3G2P8</accession>
<organism evidence="10 11">
    <name type="scientific">Pseudorhodoferax aquiterrae</name>
    <dbReference type="NCBI Taxonomy" id="747304"/>
    <lineage>
        <taxon>Bacteria</taxon>
        <taxon>Pseudomonadati</taxon>
        <taxon>Pseudomonadota</taxon>
        <taxon>Betaproteobacteria</taxon>
        <taxon>Burkholderiales</taxon>
        <taxon>Comamonadaceae</taxon>
    </lineage>
</organism>
<reference evidence="11" key="1">
    <citation type="journal article" date="2019" name="Int. J. Syst. Evol. Microbiol.">
        <title>The Global Catalogue of Microorganisms (GCM) 10K type strain sequencing project: providing services to taxonomists for standard genome sequencing and annotation.</title>
        <authorList>
            <consortium name="The Broad Institute Genomics Platform"/>
            <consortium name="The Broad Institute Genome Sequencing Center for Infectious Disease"/>
            <person name="Wu L."/>
            <person name="Ma J."/>
        </authorList>
    </citation>
    <scope>NUCLEOTIDE SEQUENCE [LARGE SCALE GENOMIC DNA]</scope>
    <source>
        <strain evidence="11">KCTC 23314</strain>
    </source>
</reference>
<feature type="domain" description="Cation-transporting P-type ATPase N-terminal" evidence="9">
    <location>
        <begin position="2"/>
        <end position="62"/>
    </location>
</feature>
<feature type="transmembrane region" description="Helical" evidence="8">
    <location>
        <begin position="219"/>
        <end position="240"/>
    </location>
</feature>
<keyword evidence="2 8" id="KW-0812">Transmembrane</keyword>
<dbReference type="InterPro" id="IPR001757">
    <property type="entry name" value="P_typ_ATPase"/>
</dbReference>
<keyword evidence="4" id="KW-0067">ATP-binding</keyword>
<evidence type="ECO:0000256" key="2">
    <source>
        <dbReference type="ARBA" id="ARBA00022692"/>
    </source>
</evidence>
<dbReference type="Gene3D" id="2.70.150.10">
    <property type="entry name" value="Calcium-transporting ATPase, cytoplasmic transduction domain A"/>
    <property type="match status" value="1"/>
</dbReference>
<comment type="caution">
    <text evidence="10">The sequence shown here is derived from an EMBL/GenBank/DDBJ whole genome shotgun (WGS) entry which is preliminary data.</text>
</comment>
<evidence type="ECO:0000256" key="5">
    <source>
        <dbReference type="ARBA" id="ARBA00022967"/>
    </source>
</evidence>
<evidence type="ECO:0000256" key="6">
    <source>
        <dbReference type="ARBA" id="ARBA00022989"/>
    </source>
</evidence>
<dbReference type="Gene3D" id="3.40.50.1000">
    <property type="entry name" value="HAD superfamily/HAD-like"/>
    <property type="match status" value="1"/>
</dbReference>
<dbReference type="PANTHER" id="PTHR42861">
    <property type="entry name" value="CALCIUM-TRANSPORTING ATPASE"/>
    <property type="match status" value="1"/>
</dbReference>
<dbReference type="EMBL" id="BMYK01000008">
    <property type="protein sequence ID" value="GHC85793.1"/>
    <property type="molecule type" value="Genomic_DNA"/>
</dbReference>
<dbReference type="Pfam" id="PF00690">
    <property type="entry name" value="Cation_ATPase_N"/>
    <property type="match status" value="1"/>
</dbReference>
<dbReference type="InterPro" id="IPR006068">
    <property type="entry name" value="ATPase_P-typ_cation-transptr_C"/>
</dbReference>
<keyword evidence="7 8" id="KW-0472">Membrane</keyword>
<feature type="transmembrane region" description="Helical" evidence="8">
    <location>
        <begin position="246"/>
        <end position="274"/>
    </location>
</feature>
<dbReference type="Pfam" id="PF00702">
    <property type="entry name" value="Hydrolase"/>
    <property type="match status" value="1"/>
</dbReference>
<keyword evidence="5" id="KW-1278">Translocase</keyword>
<evidence type="ECO:0000256" key="4">
    <source>
        <dbReference type="ARBA" id="ARBA00022840"/>
    </source>
</evidence>
<evidence type="ECO:0000313" key="11">
    <source>
        <dbReference type="Proteomes" id="UP000626210"/>
    </source>
</evidence>
<keyword evidence="3" id="KW-0547">Nucleotide-binding</keyword>
<dbReference type="InterPro" id="IPR023214">
    <property type="entry name" value="HAD_sf"/>
</dbReference>
<dbReference type="Pfam" id="PF00689">
    <property type="entry name" value="Cation_ATPase_C"/>
    <property type="match status" value="1"/>
</dbReference>
<dbReference type="Gene3D" id="1.20.1110.10">
    <property type="entry name" value="Calcium-transporting ATPase, transmembrane domain"/>
    <property type="match status" value="1"/>
</dbReference>
<evidence type="ECO:0000256" key="3">
    <source>
        <dbReference type="ARBA" id="ARBA00022741"/>
    </source>
</evidence>
<dbReference type="PRINTS" id="PR00120">
    <property type="entry name" value="HATPASE"/>
</dbReference>
<dbReference type="Gene3D" id="3.40.1110.10">
    <property type="entry name" value="Calcium-transporting ATPase, cytoplasmic domain N"/>
    <property type="match status" value="1"/>
</dbReference>
<evidence type="ECO:0000259" key="9">
    <source>
        <dbReference type="SMART" id="SM00831"/>
    </source>
</evidence>
<feature type="transmembrane region" description="Helical" evidence="8">
    <location>
        <begin position="700"/>
        <end position="723"/>
    </location>
</feature>
<sequence>MATAPVRGLSDAEAAARLRRDGPNVLPSLSHRGLLEISWRALTQPMFVLLMAAAALYALLGNARDAGMLLVSVLAVAGLSVYQEQRTERVLEALKVLSSPRSLVVRDGRVLRVASRELVRGDHLLVHEGDRLSADACILEASGLQVDESERTGESTPVTKIPGDPGEAGQLHAGSLVVRGEGAARVTQTGMATALGAIHRTLARLEPRSSRLQQELQRLVRRVALLAAITCVAASVAYAARDGSWAQGLLVGLTLAMALIPEEFAVVWSVMLALGSWRLAQAKVLTRQPQAIEALGTTSVLCVDKTGTLTRNRMALVALGDGHAQWRVSDSGMPPQGLHGLVSSALLASRMDGFEPMDEAIRAMARAAGVALGPGWQAGEHRGIRTGEPYVVHWWHAPGQARQVVAVKGAPEAVLALCAATPVLAEDLRALASRWAEQGMRVLAVARGTGSGPGHEAALPADVQLSALGLLGFADPLRDEVPAAIAQCRRAGVRVVMITGDSPLTAAAIARQAGLAECGEVKAVTGRELARMDAAALRRCVGDVSVFARVDPDQKLRIVRALQARGEVVAMTGDGVNDAPALRAADIGVAMGQRGTDVAREASSLVLLDDNFASLVEAVRAGRRIFANLRRALGYLFAVHVPIVGVALVPVVFGGPALLLPLQVVLLELLIDPACSLVFESEPPARDSMEVPPRPRREALFSLAAVGQAVGLGALVLVGAGLVQWLGHHSGATEAALRTASLGSIVVGNLALLVWFRRQGAHRAAANTAFDVLLVAVCLVWSALTSVPAVAAVFELATVPWPWSAWILLPTGWAIWRLWRHRGRATKRVIR</sequence>
<proteinExistence type="predicted"/>
<dbReference type="InterPro" id="IPR059000">
    <property type="entry name" value="ATPase_P-type_domA"/>
</dbReference>
<dbReference type="InterPro" id="IPR008250">
    <property type="entry name" value="ATPase_P-typ_transduc_dom_A_sf"/>
</dbReference>
<feature type="transmembrane region" description="Helical" evidence="8">
    <location>
        <begin position="632"/>
        <end position="653"/>
    </location>
</feature>
<keyword evidence="6 8" id="KW-1133">Transmembrane helix</keyword>
<dbReference type="SUPFAM" id="SSF81665">
    <property type="entry name" value="Calcium ATPase, transmembrane domain M"/>
    <property type="match status" value="1"/>
</dbReference>
<evidence type="ECO:0000313" key="10">
    <source>
        <dbReference type="EMBL" id="GHC85793.1"/>
    </source>
</evidence>
<dbReference type="SUPFAM" id="SSF81653">
    <property type="entry name" value="Calcium ATPase, transduction domain A"/>
    <property type="match status" value="1"/>
</dbReference>
<name>A0ABQ3G2P8_9BURK</name>
<feature type="transmembrane region" description="Helical" evidence="8">
    <location>
        <begin position="41"/>
        <end position="60"/>
    </location>
</feature>
<dbReference type="PRINTS" id="PR00119">
    <property type="entry name" value="CATATPASE"/>
</dbReference>
<feature type="transmembrane region" description="Helical" evidence="8">
    <location>
        <begin position="800"/>
        <end position="819"/>
    </location>
</feature>
<dbReference type="SUPFAM" id="SSF81660">
    <property type="entry name" value="Metal cation-transporting ATPase, ATP-binding domain N"/>
    <property type="match status" value="1"/>
</dbReference>
<dbReference type="SFLD" id="SFLDF00027">
    <property type="entry name" value="p-type_atpase"/>
    <property type="match status" value="1"/>
</dbReference>
<protein>
    <submittedName>
        <fullName evidence="10">ATPase</fullName>
    </submittedName>
</protein>
<keyword evidence="11" id="KW-1185">Reference proteome</keyword>
<dbReference type="InterPro" id="IPR036412">
    <property type="entry name" value="HAD-like_sf"/>
</dbReference>
<dbReference type="NCBIfam" id="TIGR01494">
    <property type="entry name" value="ATPase_P-type"/>
    <property type="match status" value="2"/>
</dbReference>
<dbReference type="InterPro" id="IPR018303">
    <property type="entry name" value="ATPase_P-typ_P_site"/>
</dbReference>
<dbReference type="PROSITE" id="PS00154">
    <property type="entry name" value="ATPASE_E1_E2"/>
    <property type="match status" value="1"/>
</dbReference>
<feature type="transmembrane region" description="Helical" evidence="8">
    <location>
        <begin position="768"/>
        <end position="794"/>
    </location>
</feature>
<dbReference type="InterPro" id="IPR044492">
    <property type="entry name" value="P_typ_ATPase_HD_dom"/>
</dbReference>
<dbReference type="Proteomes" id="UP000626210">
    <property type="component" value="Unassembled WGS sequence"/>
</dbReference>
<dbReference type="SFLD" id="SFLDS00003">
    <property type="entry name" value="Haloacid_Dehalogenase"/>
    <property type="match status" value="1"/>
</dbReference>